<name>A0A0H2R479_9AGAM</name>
<evidence type="ECO:0000313" key="2">
    <source>
        <dbReference type="Proteomes" id="UP000053477"/>
    </source>
</evidence>
<reference evidence="1 2" key="1">
    <citation type="submission" date="2015-04" db="EMBL/GenBank/DDBJ databases">
        <title>Complete genome sequence of Schizopora paradoxa KUC8140, a cosmopolitan wood degrader in East Asia.</title>
        <authorList>
            <consortium name="DOE Joint Genome Institute"/>
            <person name="Min B."/>
            <person name="Park H."/>
            <person name="Jang Y."/>
            <person name="Kim J.-J."/>
            <person name="Kim K.H."/>
            <person name="Pangilinan J."/>
            <person name="Lipzen A."/>
            <person name="Riley R."/>
            <person name="Grigoriev I.V."/>
            <person name="Spatafora J.W."/>
            <person name="Choi I.-G."/>
        </authorList>
    </citation>
    <scope>NUCLEOTIDE SEQUENCE [LARGE SCALE GENOMIC DNA]</scope>
    <source>
        <strain evidence="1 2">KUC8140</strain>
    </source>
</reference>
<dbReference type="OrthoDB" id="3265210at2759"/>
<dbReference type="Proteomes" id="UP000053477">
    <property type="component" value="Unassembled WGS sequence"/>
</dbReference>
<dbReference type="InParanoid" id="A0A0H2R479"/>
<dbReference type="STRING" id="27342.A0A0H2R479"/>
<keyword evidence="2" id="KW-1185">Reference proteome</keyword>
<feature type="non-terminal residue" evidence="1">
    <location>
        <position position="1"/>
    </location>
</feature>
<dbReference type="AlphaFoldDB" id="A0A0H2R479"/>
<dbReference type="EMBL" id="KQ086607">
    <property type="protein sequence ID" value="KLO04293.1"/>
    <property type="molecule type" value="Genomic_DNA"/>
</dbReference>
<evidence type="ECO:0000313" key="1">
    <source>
        <dbReference type="EMBL" id="KLO04293.1"/>
    </source>
</evidence>
<sequence>LCAAFDSSNFIRGEAVTIFESIPWPMLSRPGTFGVEDIDWASVEAFFLHVRHHIPSKEFRELVEKSHKRFHPDRWRSRRVLASVDDEEEKECLEVAANTVAQALTPLWQELTGR</sequence>
<protein>
    <submittedName>
        <fullName evidence="1">Uncharacterized protein</fullName>
    </submittedName>
</protein>
<organism evidence="1 2">
    <name type="scientific">Schizopora paradoxa</name>
    <dbReference type="NCBI Taxonomy" id="27342"/>
    <lineage>
        <taxon>Eukaryota</taxon>
        <taxon>Fungi</taxon>
        <taxon>Dikarya</taxon>
        <taxon>Basidiomycota</taxon>
        <taxon>Agaricomycotina</taxon>
        <taxon>Agaricomycetes</taxon>
        <taxon>Hymenochaetales</taxon>
        <taxon>Schizoporaceae</taxon>
        <taxon>Schizopora</taxon>
    </lineage>
</organism>
<gene>
    <name evidence="1" type="ORF">SCHPADRAFT_840822</name>
</gene>
<proteinExistence type="predicted"/>
<accession>A0A0H2R479</accession>